<organism evidence="1">
    <name type="scientific">Arundo donax</name>
    <name type="common">Giant reed</name>
    <name type="synonym">Donax arundinaceus</name>
    <dbReference type="NCBI Taxonomy" id="35708"/>
    <lineage>
        <taxon>Eukaryota</taxon>
        <taxon>Viridiplantae</taxon>
        <taxon>Streptophyta</taxon>
        <taxon>Embryophyta</taxon>
        <taxon>Tracheophyta</taxon>
        <taxon>Spermatophyta</taxon>
        <taxon>Magnoliopsida</taxon>
        <taxon>Liliopsida</taxon>
        <taxon>Poales</taxon>
        <taxon>Poaceae</taxon>
        <taxon>PACMAD clade</taxon>
        <taxon>Arundinoideae</taxon>
        <taxon>Arundineae</taxon>
        <taxon>Arundo</taxon>
    </lineage>
</organism>
<protein>
    <submittedName>
        <fullName evidence="1">Uncharacterized protein</fullName>
    </submittedName>
</protein>
<accession>A0A0A9GEA9</accession>
<reference evidence="1" key="2">
    <citation type="journal article" date="2015" name="Data Brief">
        <title>Shoot transcriptome of the giant reed, Arundo donax.</title>
        <authorList>
            <person name="Barrero R.A."/>
            <person name="Guerrero F.D."/>
            <person name="Moolhuijzen P."/>
            <person name="Goolsby J.A."/>
            <person name="Tidwell J."/>
            <person name="Bellgard S.E."/>
            <person name="Bellgard M.I."/>
        </authorList>
    </citation>
    <scope>NUCLEOTIDE SEQUENCE</scope>
    <source>
        <tissue evidence="1">Shoot tissue taken approximately 20 cm above the soil surface</tissue>
    </source>
</reference>
<dbReference type="AlphaFoldDB" id="A0A0A9GEA9"/>
<reference evidence="1" key="1">
    <citation type="submission" date="2014-09" db="EMBL/GenBank/DDBJ databases">
        <authorList>
            <person name="Magalhaes I.L.F."/>
            <person name="Oliveira U."/>
            <person name="Santos F.R."/>
            <person name="Vidigal T.H.D.A."/>
            <person name="Brescovit A.D."/>
            <person name="Santos A.J."/>
        </authorList>
    </citation>
    <scope>NUCLEOTIDE SEQUENCE</scope>
    <source>
        <tissue evidence="1">Shoot tissue taken approximately 20 cm above the soil surface</tissue>
    </source>
</reference>
<dbReference type="EMBL" id="GBRH01176127">
    <property type="protein sequence ID" value="JAE21769.1"/>
    <property type="molecule type" value="Transcribed_RNA"/>
</dbReference>
<evidence type="ECO:0000313" key="1">
    <source>
        <dbReference type="EMBL" id="JAE21769.1"/>
    </source>
</evidence>
<name>A0A0A9GEA9_ARUDO</name>
<sequence length="118" mass="12764">MAVDVEINPIGLEDWEKLLHELLGVPVLADAPDGVVADDDLPRRIGLLQRGINILEDVCDVGLARSNPSSVVRPVLRVVPVLQDEGRRVDDEEVRSFCADNEGHHADPSAVELAKDGA</sequence>
<proteinExistence type="predicted"/>